<protein>
    <recommendedName>
        <fullName evidence="3">Adenylate kinase</fullName>
    </recommendedName>
</protein>
<evidence type="ECO:0000313" key="1">
    <source>
        <dbReference type="EMBL" id="MFC3761524.1"/>
    </source>
</evidence>
<dbReference type="RefSeq" id="WP_205113986.1">
    <property type="nucleotide sequence ID" value="NZ_JAFBCM010000001.1"/>
</dbReference>
<gene>
    <name evidence="1" type="ORF">ACFOUW_11800</name>
</gene>
<accession>A0ABV7Y9P6</accession>
<dbReference type="PANTHER" id="PTHR37816:SF2">
    <property type="entry name" value="DNA TOPOLOGY MODULATION PROTEIN FLAR-RELATED PROTEIN"/>
    <property type="match status" value="1"/>
</dbReference>
<dbReference type="InterPro" id="IPR052922">
    <property type="entry name" value="Cytidylate_Kinase-2"/>
</dbReference>
<dbReference type="EMBL" id="JBHRZH010000009">
    <property type="protein sequence ID" value="MFC3761524.1"/>
    <property type="molecule type" value="Genomic_DNA"/>
</dbReference>
<dbReference type="Proteomes" id="UP001595699">
    <property type="component" value="Unassembled WGS sequence"/>
</dbReference>
<evidence type="ECO:0000313" key="2">
    <source>
        <dbReference type="Proteomes" id="UP001595699"/>
    </source>
</evidence>
<reference evidence="2" key="1">
    <citation type="journal article" date="2019" name="Int. J. Syst. Evol. Microbiol.">
        <title>The Global Catalogue of Microorganisms (GCM) 10K type strain sequencing project: providing services to taxonomists for standard genome sequencing and annotation.</title>
        <authorList>
            <consortium name="The Broad Institute Genomics Platform"/>
            <consortium name="The Broad Institute Genome Sequencing Center for Infectious Disease"/>
            <person name="Wu L."/>
            <person name="Ma J."/>
        </authorList>
    </citation>
    <scope>NUCLEOTIDE SEQUENCE [LARGE SCALE GENOMIC DNA]</scope>
    <source>
        <strain evidence="2">CGMCC 4.7241</strain>
    </source>
</reference>
<evidence type="ECO:0008006" key="3">
    <source>
        <dbReference type="Google" id="ProtNLM"/>
    </source>
</evidence>
<sequence>MVELGDRIHVIGGGGSGKTTLARHLATTRGLPLWELDRQGPMEEVAGHARWVMEGIFLYHVDVAFERATSIVWLDLPPGLAARRIVARHVKLSLLRKNPHPGLGKLAHFVADQREYYTRPARLPESATDWGALSRAATVLALEPYRDKVIHLATPREVRRFSRRTGATADR</sequence>
<name>A0ABV7Y9P6_9ACTN</name>
<proteinExistence type="predicted"/>
<dbReference type="InterPro" id="IPR027417">
    <property type="entry name" value="P-loop_NTPase"/>
</dbReference>
<dbReference type="SUPFAM" id="SSF52540">
    <property type="entry name" value="P-loop containing nucleoside triphosphate hydrolases"/>
    <property type="match status" value="1"/>
</dbReference>
<keyword evidence="2" id="KW-1185">Reference proteome</keyword>
<dbReference type="PANTHER" id="PTHR37816">
    <property type="entry name" value="YALI0E33011P"/>
    <property type="match status" value="1"/>
</dbReference>
<comment type="caution">
    <text evidence="1">The sequence shown here is derived from an EMBL/GenBank/DDBJ whole genome shotgun (WGS) entry which is preliminary data.</text>
</comment>
<organism evidence="1 2">
    <name type="scientific">Tenggerimyces flavus</name>
    <dbReference type="NCBI Taxonomy" id="1708749"/>
    <lineage>
        <taxon>Bacteria</taxon>
        <taxon>Bacillati</taxon>
        <taxon>Actinomycetota</taxon>
        <taxon>Actinomycetes</taxon>
        <taxon>Propionibacteriales</taxon>
        <taxon>Nocardioidaceae</taxon>
        <taxon>Tenggerimyces</taxon>
    </lineage>
</organism>